<feature type="transmembrane region" description="Helical" evidence="1">
    <location>
        <begin position="12"/>
        <end position="31"/>
    </location>
</feature>
<protein>
    <submittedName>
        <fullName evidence="2">Uncharacterized protein</fullName>
    </submittedName>
</protein>
<name>X6M481_RETFI</name>
<gene>
    <name evidence="2" type="ORF">RFI_28648</name>
</gene>
<keyword evidence="1" id="KW-1133">Transmembrane helix</keyword>
<feature type="non-terminal residue" evidence="2">
    <location>
        <position position="214"/>
    </location>
</feature>
<accession>X6M481</accession>
<keyword evidence="1" id="KW-0472">Membrane</keyword>
<evidence type="ECO:0000313" key="2">
    <source>
        <dbReference type="EMBL" id="ETO08739.1"/>
    </source>
</evidence>
<keyword evidence="3" id="KW-1185">Reference proteome</keyword>
<proteinExistence type="predicted"/>
<comment type="caution">
    <text evidence="2">The sequence shown here is derived from an EMBL/GenBank/DDBJ whole genome shotgun (WGS) entry which is preliminary data.</text>
</comment>
<evidence type="ECO:0000256" key="1">
    <source>
        <dbReference type="SAM" id="Phobius"/>
    </source>
</evidence>
<dbReference type="AlphaFoldDB" id="X6M481"/>
<evidence type="ECO:0000313" key="3">
    <source>
        <dbReference type="Proteomes" id="UP000023152"/>
    </source>
</evidence>
<organism evidence="2 3">
    <name type="scientific">Reticulomyxa filosa</name>
    <dbReference type="NCBI Taxonomy" id="46433"/>
    <lineage>
        <taxon>Eukaryota</taxon>
        <taxon>Sar</taxon>
        <taxon>Rhizaria</taxon>
        <taxon>Retaria</taxon>
        <taxon>Foraminifera</taxon>
        <taxon>Monothalamids</taxon>
        <taxon>Reticulomyxidae</taxon>
        <taxon>Reticulomyxa</taxon>
    </lineage>
</organism>
<dbReference type="EMBL" id="ASPP01024743">
    <property type="protein sequence ID" value="ETO08739.1"/>
    <property type="molecule type" value="Genomic_DNA"/>
</dbReference>
<dbReference type="Proteomes" id="UP000023152">
    <property type="component" value="Unassembled WGS sequence"/>
</dbReference>
<sequence>MQTKHLADGRFRLIICLVICTFLVIYGTYWIKFGTSDSAQETQTDRILQPRIFLVTQNKDESDKSNYPKSWGMDFSQRLFSDKGLTAIYYKYVAKPKEYHTRYQWISNATWLPYKHPKLEDWEKKSICRAIECAEFIRILNESGLHSFDYCLSVDGTTDPEFAYITCRNHTDVSYSQKRVGDLYVMDLPFKQWNFVMMNQMMEHFYDPFIIFCN</sequence>
<keyword evidence="1" id="KW-0812">Transmembrane</keyword>
<reference evidence="2 3" key="1">
    <citation type="journal article" date="2013" name="Curr. Biol.">
        <title>The Genome of the Foraminiferan Reticulomyxa filosa.</title>
        <authorList>
            <person name="Glockner G."/>
            <person name="Hulsmann N."/>
            <person name="Schleicher M."/>
            <person name="Noegel A.A."/>
            <person name="Eichinger L."/>
            <person name="Gallinger C."/>
            <person name="Pawlowski J."/>
            <person name="Sierra R."/>
            <person name="Euteneuer U."/>
            <person name="Pillet L."/>
            <person name="Moustafa A."/>
            <person name="Platzer M."/>
            <person name="Groth M."/>
            <person name="Szafranski K."/>
            <person name="Schliwa M."/>
        </authorList>
    </citation>
    <scope>NUCLEOTIDE SEQUENCE [LARGE SCALE GENOMIC DNA]</scope>
</reference>